<keyword evidence="4" id="KW-1185">Reference proteome</keyword>
<sequence length="301" mass="35122">MATESLLSDEYVIIESIINEFTKEDWISLLEKNDLHHTCPKRIHKSLLFGIPDSLRGQIWPFLARATHMDSSTYKTLSQRKDTIFEPLIQKDLARTFPDHEMYKDTKGIGQSGILRILRAYAQFDNEIGYCQGMAFIVGLLLIHIKSEELTFWTFVSIMWDKNWREVFKTGTPKLVGMLDSFSNKLQSLLPEVHCHLQTENLEITCFSPFFITIFGCKAPIQNAMRVIDMFLYEGEQVLYSLLLNMLTLKRGKILRMNFEELFRYFNNEMAKECLDEYNLATLLSPVTKYVESVDDDYDML</sequence>
<proteinExistence type="predicted"/>
<dbReference type="InterPro" id="IPR035969">
    <property type="entry name" value="Rab-GAP_TBC_sf"/>
</dbReference>
<organism evidence="3 4">
    <name type="scientific">Blepharisma stoltei</name>
    <dbReference type="NCBI Taxonomy" id="1481888"/>
    <lineage>
        <taxon>Eukaryota</taxon>
        <taxon>Sar</taxon>
        <taxon>Alveolata</taxon>
        <taxon>Ciliophora</taxon>
        <taxon>Postciliodesmatophora</taxon>
        <taxon>Heterotrichea</taxon>
        <taxon>Heterotrichida</taxon>
        <taxon>Blepharismidae</taxon>
        <taxon>Blepharisma</taxon>
    </lineage>
</organism>
<feature type="domain" description="Rab-GAP TBC" evidence="2">
    <location>
        <begin position="50"/>
        <end position="235"/>
    </location>
</feature>
<dbReference type="Gene3D" id="1.10.472.80">
    <property type="entry name" value="Ypt/Rab-GAP domain of gyp1p, domain 3"/>
    <property type="match status" value="1"/>
</dbReference>
<dbReference type="Gene3D" id="1.10.8.270">
    <property type="entry name" value="putative rabgap domain of human tbc1 domain family member 14 like domains"/>
    <property type="match status" value="1"/>
</dbReference>
<accession>A0AAU9IPQ9</accession>
<protein>
    <recommendedName>
        <fullName evidence="2">Rab-GAP TBC domain-containing protein</fullName>
    </recommendedName>
</protein>
<dbReference type="AlphaFoldDB" id="A0AAU9IPQ9"/>
<dbReference type="Gene3D" id="1.10.10.2750">
    <property type="match status" value="1"/>
</dbReference>
<evidence type="ECO:0000313" key="4">
    <source>
        <dbReference type="Proteomes" id="UP001162131"/>
    </source>
</evidence>
<evidence type="ECO:0000313" key="3">
    <source>
        <dbReference type="EMBL" id="CAG9313169.1"/>
    </source>
</evidence>
<gene>
    <name evidence="3" type="ORF">BSTOLATCC_MIC8444</name>
</gene>
<comment type="caution">
    <text evidence="3">The sequence shown here is derived from an EMBL/GenBank/DDBJ whole genome shotgun (WGS) entry which is preliminary data.</text>
</comment>
<dbReference type="PANTHER" id="PTHR47219:SF9">
    <property type="entry name" value="GTPASE ACTIVATING PROTEIN AND CENTROSOME-ASSOCIATED, ISOFORM B"/>
    <property type="match status" value="1"/>
</dbReference>
<dbReference type="SMART" id="SM00164">
    <property type="entry name" value="TBC"/>
    <property type="match status" value="1"/>
</dbReference>
<dbReference type="PANTHER" id="PTHR47219">
    <property type="entry name" value="RAB GTPASE-ACTIVATING PROTEIN 1-LIKE"/>
    <property type="match status" value="1"/>
</dbReference>
<dbReference type="SUPFAM" id="SSF47923">
    <property type="entry name" value="Ypt/Rab-GAP domain of gyp1p"/>
    <property type="match status" value="2"/>
</dbReference>
<name>A0AAU9IPQ9_9CILI</name>
<dbReference type="EMBL" id="CAJZBQ010000010">
    <property type="protein sequence ID" value="CAG9313169.1"/>
    <property type="molecule type" value="Genomic_DNA"/>
</dbReference>
<dbReference type="InterPro" id="IPR000195">
    <property type="entry name" value="Rab-GAP-TBC_dom"/>
</dbReference>
<dbReference type="FunFam" id="1.10.8.270:FF:000001">
    <property type="entry name" value="TBC1 domain family member 1"/>
    <property type="match status" value="1"/>
</dbReference>
<dbReference type="PROSITE" id="PS50086">
    <property type="entry name" value="TBC_RABGAP"/>
    <property type="match status" value="1"/>
</dbReference>
<dbReference type="Pfam" id="PF00566">
    <property type="entry name" value="RabGAP-TBC"/>
    <property type="match status" value="1"/>
</dbReference>
<evidence type="ECO:0000259" key="2">
    <source>
        <dbReference type="PROSITE" id="PS50086"/>
    </source>
</evidence>
<dbReference type="GO" id="GO:0005096">
    <property type="term" value="F:GTPase activator activity"/>
    <property type="evidence" value="ECO:0007669"/>
    <property type="project" value="UniProtKB-KW"/>
</dbReference>
<dbReference type="InterPro" id="IPR050302">
    <property type="entry name" value="Rab_GAP_TBC_domain"/>
</dbReference>
<dbReference type="Proteomes" id="UP001162131">
    <property type="component" value="Unassembled WGS sequence"/>
</dbReference>
<dbReference type="GO" id="GO:0031267">
    <property type="term" value="F:small GTPase binding"/>
    <property type="evidence" value="ECO:0007669"/>
    <property type="project" value="TreeGrafter"/>
</dbReference>
<reference evidence="3" key="1">
    <citation type="submission" date="2021-09" db="EMBL/GenBank/DDBJ databases">
        <authorList>
            <consortium name="AG Swart"/>
            <person name="Singh M."/>
            <person name="Singh A."/>
            <person name="Seah K."/>
            <person name="Emmerich C."/>
        </authorList>
    </citation>
    <scope>NUCLEOTIDE SEQUENCE</scope>
    <source>
        <strain evidence="3">ATCC30299</strain>
    </source>
</reference>
<keyword evidence="1" id="KW-0343">GTPase activation</keyword>
<evidence type="ECO:0000256" key="1">
    <source>
        <dbReference type="ARBA" id="ARBA00022468"/>
    </source>
</evidence>